<gene>
    <name evidence="2" type="ORF">FB45DRAFT_449028</name>
</gene>
<protein>
    <submittedName>
        <fullName evidence="2">Uncharacterized protein</fullName>
    </submittedName>
</protein>
<dbReference type="AlphaFoldDB" id="A0AAD7C1N0"/>
<feature type="region of interest" description="Disordered" evidence="1">
    <location>
        <begin position="124"/>
        <end position="145"/>
    </location>
</feature>
<reference evidence="2" key="1">
    <citation type="submission" date="2023-03" db="EMBL/GenBank/DDBJ databases">
        <title>Massive genome expansion in bonnet fungi (Mycena s.s.) driven by repeated elements and novel gene families across ecological guilds.</title>
        <authorList>
            <consortium name="Lawrence Berkeley National Laboratory"/>
            <person name="Harder C.B."/>
            <person name="Miyauchi S."/>
            <person name="Viragh M."/>
            <person name="Kuo A."/>
            <person name="Thoen E."/>
            <person name="Andreopoulos B."/>
            <person name="Lu D."/>
            <person name="Skrede I."/>
            <person name="Drula E."/>
            <person name="Henrissat B."/>
            <person name="Morin E."/>
            <person name="Kohler A."/>
            <person name="Barry K."/>
            <person name="LaButti K."/>
            <person name="Morin E."/>
            <person name="Salamov A."/>
            <person name="Lipzen A."/>
            <person name="Mereny Z."/>
            <person name="Hegedus B."/>
            <person name="Baldrian P."/>
            <person name="Stursova M."/>
            <person name="Weitz H."/>
            <person name="Taylor A."/>
            <person name="Grigoriev I.V."/>
            <person name="Nagy L.G."/>
            <person name="Martin F."/>
            <person name="Kauserud H."/>
        </authorList>
    </citation>
    <scope>NUCLEOTIDE SEQUENCE</scope>
    <source>
        <strain evidence="2">9284</strain>
    </source>
</reference>
<accession>A0AAD7C1N0</accession>
<sequence>MVGLQTYPAAAANATSNSDTATLFLSLIPALRRDEAVTGHHRRHAPLRACHLRWFLDICQRNIRTVLRRQHCVLRARTETTFVARPNSRLSANEAGETMACRFSRVAYRGWFTWLRIRSIPPDGDPPKSAVDDLESLQSTPESRGTSIAELGASLNEHHESKVEGIPLVDQNLAWRMYDARTEMV</sequence>
<dbReference type="Proteomes" id="UP001221142">
    <property type="component" value="Unassembled WGS sequence"/>
</dbReference>
<comment type="caution">
    <text evidence="2">The sequence shown here is derived from an EMBL/GenBank/DDBJ whole genome shotgun (WGS) entry which is preliminary data.</text>
</comment>
<evidence type="ECO:0000313" key="3">
    <source>
        <dbReference type="Proteomes" id="UP001221142"/>
    </source>
</evidence>
<organism evidence="2 3">
    <name type="scientific">Roridomyces roridus</name>
    <dbReference type="NCBI Taxonomy" id="1738132"/>
    <lineage>
        <taxon>Eukaryota</taxon>
        <taxon>Fungi</taxon>
        <taxon>Dikarya</taxon>
        <taxon>Basidiomycota</taxon>
        <taxon>Agaricomycotina</taxon>
        <taxon>Agaricomycetes</taxon>
        <taxon>Agaricomycetidae</taxon>
        <taxon>Agaricales</taxon>
        <taxon>Marasmiineae</taxon>
        <taxon>Mycenaceae</taxon>
        <taxon>Roridomyces</taxon>
    </lineage>
</organism>
<name>A0AAD7C1N0_9AGAR</name>
<keyword evidence="3" id="KW-1185">Reference proteome</keyword>
<feature type="compositionally biased region" description="Polar residues" evidence="1">
    <location>
        <begin position="136"/>
        <end position="145"/>
    </location>
</feature>
<proteinExistence type="predicted"/>
<evidence type="ECO:0000313" key="2">
    <source>
        <dbReference type="EMBL" id="KAJ7636698.1"/>
    </source>
</evidence>
<dbReference type="EMBL" id="JARKIF010000006">
    <property type="protein sequence ID" value="KAJ7636698.1"/>
    <property type="molecule type" value="Genomic_DNA"/>
</dbReference>
<evidence type="ECO:0000256" key="1">
    <source>
        <dbReference type="SAM" id="MobiDB-lite"/>
    </source>
</evidence>